<dbReference type="PANTHER" id="PTHR43764">
    <property type="entry name" value="MOLYBDENUM COFACTOR BIOSYNTHESIS"/>
    <property type="match status" value="1"/>
</dbReference>
<dbReference type="InterPro" id="IPR051920">
    <property type="entry name" value="MPT_Adenylyltrnsfr/MoaC-Rel"/>
</dbReference>
<dbReference type="PANTHER" id="PTHR43764:SF1">
    <property type="entry name" value="MOLYBDOPTERIN MOLYBDOTRANSFERASE"/>
    <property type="match status" value="1"/>
</dbReference>
<dbReference type="SUPFAM" id="SSF53218">
    <property type="entry name" value="Molybdenum cofactor biosynthesis proteins"/>
    <property type="match status" value="1"/>
</dbReference>
<feature type="domain" description="MoaB/Mog" evidence="3">
    <location>
        <begin position="9"/>
        <end position="151"/>
    </location>
</feature>
<organism evidence="4 5">
    <name type="scientific">Leucobacter exalbidus</name>
    <dbReference type="NCBI Taxonomy" id="662960"/>
    <lineage>
        <taxon>Bacteria</taxon>
        <taxon>Bacillati</taxon>
        <taxon>Actinomycetota</taxon>
        <taxon>Actinomycetes</taxon>
        <taxon>Micrococcales</taxon>
        <taxon>Microbacteriaceae</taxon>
        <taxon>Leucobacter</taxon>
    </lineage>
</organism>
<gene>
    <name evidence="4" type="ORF">JOF28_001381</name>
</gene>
<dbReference type="CDD" id="cd00886">
    <property type="entry name" value="MogA_MoaB"/>
    <property type="match status" value="1"/>
</dbReference>
<evidence type="ECO:0000256" key="1">
    <source>
        <dbReference type="ARBA" id="ARBA00005046"/>
    </source>
</evidence>
<dbReference type="RefSeq" id="WP_209705104.1">
    <property type="nucleotide sequence ID" value="NZ_JAFIDA010000001.1"/>
</dbReference>
<dbReference type="Gene3D" id="3.40.980.10">
    <property type="entry name" value="MoaB/Mog-like domain"/>
    <property type="match status" value="1"/>
</dbReference>
<keyword evidence="2" id="KW-0501">Molybdenum cofactor biosynthesis</keyword>
<dbReference type="PROSITE" id="PS01078">
    <property type="entry name" value="MOCF_BIOSYNTHESIS_1"/>
    <property type="match status" value="1"/>
</dbReference>
<dbReference type="AlphaFoldDB" id="A0A940PRC7"/>
<evidence type="ECO:0000313" key="4">
    <source>
        <dbReference type="EMBL" id="MBP1326149.1"/>
    </source>
</evidence>
<accession>A0A940PRC7</accession>
<dbReference type="GO" id="GO:0006777">
    <property type="term" value="P:Mo-molybdopterin cofactor biosynthetic process"/>
    <property type="evidence" value="ECO:0007669"/>
    <property type="project" value="UniProtKB-KW"/>
</dbReference>
<dbReference type="InterPro" id="IPR008284">
    <property type="entry name" value="MoCF_biosynth_CS"/>
</dbReference>
<dbReference type="EMBL" id="JAFIDA010000001">
    <property type="protein sequence ID" value="MBP1326149.1"/>
    <property type="molecule type" value="Genomic_DNA"/>
</dbReference>
<keyword evidence="5" id="KW-1185">Reference proteome</keyword>
<comment type="caution">
    <text evidence="4">The sequence shown here is derived from an EMBL/GenBank/DDBJ whole genome shotgun (WGS) entry which is preliminary data.</text>
</comment>
<evidence type="ECO:0000313" key="5">
    <source>
        <dbReference type="Proteomes" id="UP000675163"/>
    </source>
</evidence>
<dbReference type="InterPro" id="IPR001453">
    <property type="entry name" value="MoaB/Mog_dom"/>
</dbReference>
<dbReference type="InterPro" id="IPR036425">
    <property type="entry name" value="MoaB/Mog-like_dom_sf"/>
</dbReference>
<dbReference type="SMART" id="SM00852">
    <property type="entry name" value="MoCF_biosynth"/>
    <property type="match status" value="1"/>
</dbReference>
<proteinExistence type="predicted"/>
<dbReference type="Proteomes" id="UP000675163">
    <property type="component" value="Unassembled WGS sequence"/>
</dbReference>
<sequence>MPTDSGRAAVIVASTSAAAGTNPDLTGPEIAVWLRDRGYDVSGPIVVADGDPVGHALRTELAAGARVIITTGGTGVSPSDLTPEQTAPLIEAKLPGIIEAIRRRGEAHTPFAILTRGVAGFAGHCFIVNLPGSRGGVRDGLSVLDPVLAHLLSQRSGAHATNAHGPRA</sequence>
<protein>
    <submittedName>
        <fullName evidence="4">Molybdenum cofactor synthesis domain-containing protein</fullName>
    </submittedName>
</protein>
<evidence type="ECO:0000259" key="3">
    <source>
        <dbReference type="SMART" id="SM00852"/>
    </source>
</evidence>
<comment type="pathway">
    <text evidence="1">Cofactor biosynthesis; molybdopterin biosynthesis.</text>
</comment>
<evidence type="ECO:0000256" key="2">
    <source>
        <dbReference type="ARBA" id="ARBA00023150"/>
    </source>
</evidence>
<dbReference type="Pfam" id="PF00994">
    <property type="entry name" value="MoCF_biosynth"/>
    <property type="match status" value="1"/>
</dbReference>
<name>A0A940PRC7_9MICO</name>
<reference evidence="4" key="1">
    <citation type="submission" date="2021-02" db="EMBL/GenBank/DDBJ databases">
        <title>Sequencing the genomes of 1000 actinobacteria strains.</title>
        <authorList>
            <person name="Klenk H.-P."/>
        </authorList>
    </citation>
    <scope>NUCLEOTIDE SEQUENCE</scope>
    <source>
        <strain evidence="4">DSM 22850</strain>
    </source>
</reference>